<comment type="caution">
    <text evidence="2">The sequence shown here is derived from an EMBL/GenBank/DDBJ whole genome shotgun (WGS) entry which is preliminary data.</text>
</comment>
<keyword evidence="1" id="KW-1133">Transmembrane helix</keyword>
<feature type="transmembrane region" description="Helical" evidence="1">
    <location>
        <begin position="205"/>
        <end position="234"/>
    </location>
</feature>
<evidence type="ECO:0000313" key="3">
    <source>
        <dbReference type="Proteomes" id="UP001223586"/>
    </source>
</evidence>
<evidence type="ECO:0008006" key="4">
    <source>
        <dbReference type="Google" id="ProtNLM"/>
    </source>
</evidence>
<organism evidence="2 3">
    <name type="scientific">Bacillus chungangensis</name>
    <dbReference type="NCBI Taxonomy" id="587633"/>
    <lineage>
        <taxon>Bacteria</taxon>
        <taxon>Bacillati</taxon>
        <taxon>Bacillota</taxon>
        <taxon>Bacilli</taxon>
        <taxon>Bacillales</taxon>
        <taxon>Bacillaceae</taxon>
        <taxon>Bacillus</taxon>
    </lineage>
</organism>
<keyword evidence="1" id="KW-0472">Membrane</keyword>
<feature type="transmembrane region" description="Helical" evidence="1">
    <location>
        <begin position="93"/>
        <end position="116"/>
    </location>
</feature>
<keyword evidence="3" id="KW-1185">Reference proteome</keyword>
<protein>
    <recommendedName>
        <fullName evidence="4">MrsE</fullName>
    </recommendedName>
</protein>
<keyword evidence="1" id="KW-0812">Transmembrane</keyword>
<accession>A0ABT9WPV3</accession>
<gene>
    <name evidence="2" type="ORF">J2S08_001148</name>
</gene>
<sequence>MWWKLVRSEWLKLRKTNIWLLIFISPALASFIGFLSESELGWLGTLGMMIPAHGLLFLPLLSGVFSAFVCRYEHQGNSWKQLLALPVSRRQVFLAKGFIVIVFLAFTQLLLLFGWVCVGTLKGFSGPFPWELMTKSIVGGLIASLPLAALQLWVSFAWASFAAPLALNVIMTIPNLLVVNSAKYGPWYPWAQPFLMMMPQTGDTFGVFFMPMETLIYVVLGSFVLFLSGGLLYFQKKAV</sequence>
<feature type="transmembrane region" description="Helical" evidence="1">
    <location>
        <begin position="165"/>
        <end position="185"/>
    </location>
</feature>
<feature type="transmembrane region" description="Helical" evidence="1">
    <location>
        <begin position="48"/>
        <end position="72"/>
    </location>
</feature>
<feature type="transmembrane region" description="Helical" evidence="1">
    <location>
        <begin position="136"/>
        <end position="158"/>
    </location>
</feature>
<feature type="transmembrane region" description="Helical" evidence="1">
    <location>
        <begin position="18"/>
        <end position="36"/>
    </location>
</feature>
<dbReference type="Proteomes" id="UP001223586">
    <property type="component" value="Unassembled WGS sequence"/>
</dbReference>
<evidence type="ECO:0000256" key="1">
    <source>
        <dbReference type="SAM" id="Phobius"/>
    </source>
</evidence>
<reference evidence="2 3" key="1">
    <citation type="submission" date="2023-07" db="EMBL/GenBank/DDBJ databases">
        <title>Genomic Encyclopedia of Type Strains, Phase IV (KMG-IV): sequencing the most valuable type-strain genomes for metagenomic binning, comparative biology and taxonomic classification.</title>
        <authorList>
            <person name="Goeker M."/>
        </authorList>
    </citation>
    <scope>NUCLEOTIDE SEQUENCE [LARGE SCALE GENOMIC DNA]</scope>
    <source>
        <strain evidence="2 3">DSM 23837</strain>
    </source>
</reference>
<dbReference type="RefSeq" id="WP_307227530.1">
    <property type="nucleotide sequence ID" value="NZ_JAUSTT010000005.1"/>
</dbReference>
<name>A0ABT9WPV3_9BACI</name>
<proteinExistence type="predicted"/>
<dbReference type="EMBL" id="JAUSTT010000005">
    <property type="protein sequence ID" value="MDQ0175314.1"/>
    <property type="molecule type" value="Genomic_DNA"/>
</dbReference>
<dbReference type="CDD" id="cd21809">
    <property type="entry name" value="ABC-2_lan_permease-like"/>
    <property type="match status" value="1"/>
</dbReference>
<evidence type="ECO:0000313" key="2">
    <source>
        <dbReference type="EMBL" id="MDQ0175314.1"/>
    </source>
</evidence>
<dbReference type="Pfam" id="PF12730">
    <property type="entry name" value="ABC2_membrane_4"/>
    <property type="match status" value="1"/>
</dbReference>